<keyword evidence="1" id="KW-0472">Membrane</keyword>
<keyword evidence="4" id="KW-1185">Reference proteome</keyword>
<proteinExistence type="predicted"/>
<dbReference type="InterPro" id="IPR047205">
    <property type="entry name" value="RMP1"/>
</dbReference>
<organism evidence="3 4">
    <name type="scientific">Pyrenophora tritici-repentis</name>
    <dbReference type="NCBI Taxonomy" id="45151"/>
    <lineage>
        <taxon>Eukaryota</taxon>
        <taxon>Fungi</taxon>
        <taxon>Dikarya</taxon>
        <taxon>Ascomycota</taxon>
        <taxon>Pezizomycotina</taxon>
        <taxon>Dothideomycetes</taxon>
        <taxon>Pleosporomycetidae</taxon>
        <taxon>Pleosporales</taxon>
        <taxon>Pleosporineae</taxon>
        <taxon>Pleosporaceae</taxon>
        <taxon>Pyrenophora</taxon>
    </lineage>
</organism>
<dbReference type="Pfam" id="PF20945">
    <property type="entry name" value="RMP1"/>
    <property type="match status" value="1"/>
</dbReference>
<gene>
    <name evidence="3" type="ORF">Ptr86124_001329</name>
</gene>
<keyword evidence="1" id="KW-0812">Transmembrane</keyword>
<evidence type="ECO:0000259" key="2">
    <source>
        <dbReference type="Pfam" id="PF20945"/>
    </source>
</evidence>
<name>A0A922SW66_9PLEO</name>
<accession>A0A922SW66</accession>
<dbReference type="Proteomes" id="UP000249757">
    <property type="component" value="Unassembled WGS sequence"/>
</dbReference>
<dbReference type="GO" id="GO:0000294">
    <property type="term" value="P:nuclear-transcribed mRNA catabolic process, RNase MRP-dependent"/>
    <property type="evidence" value="ECO:0007669"/>
    <property type="project" value="TreeGrafter"/>
</dbReference>
<dbReference type="PANTHER" id="PTHR37792">
    <property type="entry name" value="RIBONUCLEASE MRP PROTEIN SUBUNIT RMP1"/>
    <property type="match status" value="1"/>
</dbReference>
<feature type="domain" description="RNase MRP protein 1 RNA binding" evidence="2">
    <location>
        <begin position="47"/>
        <end position="135"/>
    </location>
</feature>
<dbReference type="GO" id="GO:0042134">
    <property type="term" value="F:rRNA primary transcript binding"/>
    <property type="evidence" value="ECO:0007669"/>
    <property type="project" value="InterPro"/>
</dbReference>
<dbReference type="CDD" id="cd22573">
    <property type="entry name" value="RMP1_RBD"/>
    <property type="match status" value="1"/>
</dbReference>
<evidence type="ECO:0000313" key="4">
    <source>
        <dbReference type="Proteomes" id="UP000249757"/>
    </source>
</evidence>
<evidence type="ECO:0000256" key="1">
    <source>
        <dbReference type="SAM" id="Phobius"/>
    </source>
</evidence>
<dbReference type="EMBL" id="NRDI02000001">
    <property type="protein sequence ID" value="KAI1520961.1"/>
    <property type="molecule type" value="Genomic_DNA"/>
</dbReference>
<dbReference type="PANTHER" id="PTHR37792:SF1">
    <property type="entry name" value="RIBONUCLEASE MRP PROTEIN SUBUNIT RMP1"/>
    <property type="match status" value="1"/>
</dbReference>
<protein>
    <recommendedName>
        <fullName evidence="2">RNase MRP protein 1 RNA binding domain-containing protein</fullName>
    </recommendedName>
</protein>
<dbReference type="OMA" id="WYYQFSQ"/>
<evidence type="ECO:0000313" key="3">
    <source>
        <dbReference type="EMBL" id="KAI1520961.1"/>
    </source>
</evidence>
<dbReference type="GO" id="GO:0000466">
    <property type="term" value="P:maturation of 5.8S rRNA from tricistronic rRNA transcript (SSU-rRNA, 5.8S rRNA, LSU-rRNA)"/>
    <property type="evidence" value="ECO:0007669"/>
    <property type="project" value="TreeGrafter"/>
</dbReference>
<dbReference type="AlphaFoldDB" id="A0A922SW66"/>
<comment type="caution">
    <text evidence="3">The sequence shown here is derived from an EMBL/GenBank/DDBJ whole genome shotgun (WGS) entry which is preliminary data.</text>
</comment>
<feature type="transmembrane region" description="Helical" evidence="1">
    <location>
        <begin position="109"/>
        <end position="129"/>
    </location>
</feature>
<reference evidence="4" key="1">
    <citation type="journal article" date="2022" name="Microb. Genom.">
        <title>A global pangenome for the wheat fungal pathogen Pyrenophora tritici-repentis and prediction of effector protein structural homology.</title>
        <authorList>
            <person name="Moolhuijzen P.M."/>
            <person name="See P.T."/>
            <person name="Shi G."/>
            <person name="Powell H.R."/>
            <person name="Cockram J."/>
            <person name="Jorgensen L.N."/>
            <person name="Benslimane H."/>
            <person name="Strelkov S.E."/>
            <person name="Turner J."/>
            <person name="Liu Z."/>
            <person name="Moffat C.S."/>
        </authorList>
    </citation>
    <scope>NUCLEOTIDE SEQUENCE [LARGE SCALE GENOMIC DNA]</scope>
</reference>
<dbReference type="InterPro" id="IPR047204">
    <property type="entry name" value="RMP1_RBD"/>
</dbReference>
<sequence>MAITASATLAHHSSNAKMPSASPIITATHLLNASKHDIAMLHDIHTLLNKIFIRNRNQHQRSTWWKALHAFRKQIALLLSELETSKMNEREAKLEARLRYWDDRVMHAWYYQFSQLVAVGPFAMLGLVMMASVARVCRIVGITAVYEEIASGDVQGVLSASDELALADEFSTVLDKDEEWDEGVVVARVCDDDDDDDDDDEDEDE</sequence>
<dbReference type="GO" id="GO:0000172">
    <property type="term" value="C:ribonuclease MRP complex"/>
    <property type="evidence" value="ECO:0007669"/>
    <property type="project" value="InterPro"/>
</dbReference>
<keyword evidence="1" id="KW-1133">Transmembrane helix</keyword>